<dbReference type="KEGG" id="pdl:Pyrde_1902"/>
<dbReference type="AlphaFoldDB" id="A0A0N7JDE2"/>
<dbReference type="Proteomes" id="UP000058613">
    <property type="component" value="Chromosome"/>
</dbReference>
<sequence length="179" mass="21504">MREMSSLPDELEKLSNSMMRLFQRPFRRIDRATETLLRRDIGRSIARRIEGLGARGVRALRLAIERFEKARSERARRKAYEDVLRALYGRKGSRVLRKAIEAGILSEEEVVELAKRRLRRKAARIRPARRERRRGRERKNTRPKIVAAYEFRECWRECGHPRRNRQCWSRCMKRAWSDV</sequence>
<dbReference type="EMBL" id="CP013011">
    <property type="protein sequence ID" value="ALL01945.1"/>
    <property type="molecule type" value="Genomic_DNA"/>
</dbReference>
<organism evidence="1 2">
    <name type="scientific">Pyrodictium delaneyi</name>
    <dbReference type="NCBI Taxonomy" id="1273541"/>
    <lineage>
        <taxon>Archaea</taxon>
        <taxon>Thermoproteota</taxon>
        <taxon>Thermoprotei</taxon>
        <taxon>Desulfurococcales</taxon>
        <taxon>Pyrodictiaceae</taxon>
        <taxon>Pyrodictium</taxon>
    </lineage>
</organism>
<evidence type="ECO:0000313" key="1">
    <source>
        <dbReference type="EMBL" id="ALL01945.1"/>
    </source>
</evidence>
<evidence type="ECO:0000313" key="2">
    <source>
        <dbReference type="Proteomes" id="UP000058613"/>
    </source>
</evidence>
<proteinExistence type="predicted"/>
<dbReference type="STRING" id="1273541.Pyrde_1902"/>
<protein>
    <submittedName>
        <fullName evidence="1">Uncharacterized protein</fullName>
    </submittedName>
</protein>
<name>A0A0N7JDE2_9CREN</name>
<accession>A0A0N7JDE2</accession>
<reference evidence="1 2" key="1">
    <citation type="submission" date="2015-10" db="EMBL/GenBank/DDBJ databases">
        <title>Complete genome sequence of hyperthermophilic archaeon Pyrodictium delaneyi Su06.</title>
        <authorList>
            <person name="Jung J.-H."/>
            <person name="Lin J."/>
            <person name="Holden J.F."/>
            <person name="Park C.-S."/>
        </authorList>
    </citation>
    <scope>NUCLEOTIDE SEQUENCE [LARGE SCALE GENOMIC DNA]</scope>
    <source>
        <strain evidence="1 2">Su06</strain>
    </source>
</reference>
<gene>
    <name evidence="1" type="ORF">Pyrde_1902</name>
</gene>